<organism evidence="5 6">
    <name type="scientific">Durio zibethinus</name>
    <name type="common">Durian</name>
    <dbReference type="NCBI Taxonomy" id="66656"/>
    <lineage>
        <taxon>Eukaryota</taxon>
        <taxon>Viridiplantae</taxon>
        <taxon>Streptophyta</taxon>
        <taxon>Embryophyta</taxon>
        <taxon>Tracheophyta</taxon>
        <taxon>Spermatophyta</taxon>
        <taxon>Magnoliopsida</taxon>
        <taxon>eudicotyledons</taxon>
        <taxon>Gunneridae</taxon>
        <taxon>Pentapetalae</taxon>
        <taxon>rosids</taxon>
        <taxon>malvids</taxon>
        <taxon>Malvales</taxon>
        <taxon>Malvaceae</taxon>
        <taxon>Helicteroideae</taxon>
        <taxon>Durio</taxon>
    </lineage>
</organism>
<dbReference type="InterPro" id="IPR013783">
    <property type="entry name" value="Ig-like_fold"/>
</dbReference>
<keyword evidence="2" id="KW-0378">Hydrolase</keyword>
<evidence type="ECO:0000256" key="2">
    <source>
        <dbReference type="ARBA" id="ARBA00022801"/>
    </source>
</evidence>
<dbReference type="InterPro" id="IPR017853">
    <property type="entry name" value="GH"/>
</dbReference>
<dbReference type="Pfam" id="PF00933">
    <property type="entry name" value="Glyco_hydro_3"/>
    <property type="match status" value="1"/>
</dbReference>
<dbReference type="InterPro" id="IPR002772">
    <property type="entry name" value="Glyco_hydro_3_C"/>
</dbReference>
<evidence type="ECO:0000256" key="1">
    <source>
        <dbReference type="ARBA" id="ARBA00022729"/>
    </source>
</evidence>
<dbReference type="SMART" id="SM01217">
    <property type="entry name" value="Fn3_like"/>
    <property type="match status" value="1"/>
</dbReference>
<dbReference type="InterPro" id="IPR001764">
    <property type="entry name" value="Glyco_hydro_3_N"/>
</dbReference>
<dbReference type="GO" id="GO:0009044">
    <property type="term" value="F:xylan 1,4-beta-xylosidase activity"/>
    <property type="evidence" value="ECO:0007669"/>
    <property type="project" value="InterPro"/>
</dbReference>
<dbReference type="GO" id="GO:0031222">
    <property type="term" value="P:arabinan catabolic process"/>
    <property type="evidence" value="ECO:0007669"/>
    <property type="project" value="TreeGrafter"/>
</dbReference>
<accession>A0A6P5X427</accession>
<dbReference type="Gene3D" id="2.60.40.10">
    <property type="entry name" value="Immunoglobulins"/>
    <property type="match status" value="1"/>
</dbReference>
<dbReference type="SUPFAM" id="SSF52279">
    <property type="entry name" value="Beta-D-glucan exohydrolase, C-terminal domain"/>
    <property type="match status" value="1"/>
</dbReference>
<dbReference type="Gene3D" id="3.40.50.1700">
    <property type="entry name" value="Glycoside hydrolase family 3 C-terminal domain"/>
    <property type="match status" value="1"/>
</dbReference>
<dbReference type="InterPro" id="IPR044993">
    <property type="entry name" value="BXL"/>
</dbReference>
<dbReference type="InterPro" id="IPR036881">
    <property type="entry name" value="Glyco_hydro_3_C_sf"/>
</dbReference>
<dbReference type="Pfam" id="PF14310">
    <property type="entry name" value="Fn3-like"/>
    <property type="match status" value="1"/>
</dbReference>
<dbReference type="Proteomes" id="UP000515121">
    <property type="component" value="Unplaced"/>
</dbReference>
<dbReference type="GeneID" id="111280194"/>
<dbReference type="Pfam" id="PF01915">
    <property type="entry name" value="Glyco_hydro_3_C"/>
    <property type="match status" value="1"/>
</dbReference>
<feature type="domain" description="Fibronectin type III-like" evidence="4">
    <location>
        <begin position="669"/>
        <end position="739"/>
    </location>
</feature>
<evidence type="ECO:0000259" key="4">
    <source>
        <dbReference type="SMART" id="SM01217"/>
    </source>
</evidence>
<gene>
    <name evidence="6" type="primary">LOC111280194</name>
</gene>
<dbReference type="FunFam" id="3.40.50.1700:FF:000001">
    <property type="entry name" value="probable beta-D-xylosidase 2"/>
    <property type="match status" value="1"/>
</dbReference>
<reference evidence="6" key="1">
    <citation type="submission" date="2025-08" db="UniProtKB">
        <authorList>
            <consortium name="RefSeq"/>
        </authorList>
    </citation>
    <scope>IDENTIFICATION</scope>
    <source>
        <tissue evidence="6">Fruit stalk</tissue>
    </source>
</reference>
<evidence type="ECO:0000256" key="3">
    <source>
        <dbReference type="ARBA" id="ARBA00023295"/>
    </source>
</evidence>
<dbReference type="Gene3D" id="3.20.20.300">
    <property type="entry name" value="Glycoside hydrolase, family 3, N-terminal domain"/>
    <property type="match status" value="1"/>
</dbReference>
<dbReference type="InterPro" id="IPR026891">
    <property type="entry name" value="Fn3-like"/>
</dbReference>
<dbReference type="SUPFAM" id="SSF51445">
    <property type="entry name" value="(Trans)glycosidases"/>
    <property type="match status" value="1"/>
</dbReference>
<dbReference type="InterPro" id="IPR036962">
    <property type="entry name" value="Glyco_hydro_3_N_sf"/>
</dbReference>
<keyword evidence="1" id="KW-0732">Signal</keyword>
<name>A0A6P5X427_DURZI</name>
<keyword evidence="3" id="KW-0326">Glycosidase</keyword>
<dbReference type="AlphaFoldDB" id="A0A6P5X427"/>
<sequence>MHGLNMADFAFCDKSLSYEVRAKDLVDRLTLIEKAQQMGDKSSVHIPRLGLPKYRWWSEALHGVAQVGWDPVTHFDDVVPGAVSFPNVILTAATFNQTLWKTIGKVVSTEARAMYNLGRAGLTFWSPVINVVRDPRWGRTLETPGEDPFVVGLYAVNFVRGMQDLEGHDNTTDPNSRPLKVSACCKHFAAYDIENYLGLDRLRYDAKVSEQDMVETFNLPFEMCVKEGDVSSVMCSYNRVNGIPTCADAYLLKKLVRKDWNLHGYIVADCDSVEEIVRNHRWLKDTGEDASAHTLKAGLDLDCGNYYTKFLPNSVMQGKVKEADMDKAIKYLYIVLMRLGFFDGIPSLASLGKKDICTKENIELAAEAARQGIVLLKNNDETLPLDPANFKSLALIGPHANATKAMIGNYAGVPCKYISPIEGFSAFGKVTYEMGCKDIKCANDSYINAAVNVAKNADVTFLFVGLDLSVEAEWVDRSDLLLPGYQTHLVNEVTKAAKGPVILVVLTAGVIDISFAKTNPKIKSILWVGYPGEQGGRAIADVVFGKHNPGGRLPLTWYEADYVEQLPMTSMPLRAVDNYPGRTYKFFNGSTVYPFGYGLSYTSFKYKQNPKELSFDIKLNRLQHCHGLPYKKENQNPDCPSVSIDDLSCKEEIKFEIAVENVGQKDGSDVILVYHVPPEGIEGTPLKQLVGFERVYLHAKENKTVKFVLNVCKSLNIVNDSGYRLLPSGLHKIVVGDKSISVKVSYKR</sequence>
<dbReference type="OrthoDB" id="47059at2759"/>
<keyword evidence="5" id="KW-1185">Reference proteome</keyword>
<protein>
    <submittedName>
        <fullName evidence="6">Beta-xylosidase/alpha-L-arabinofuranosidase 1-like</fullName>
    </submittedName>
</protein>
<dbReference type="PRINTS" id="PR00133">
    <property type="entry name" value="GLHYDRLASE3"/>
</dbReference>
<evidence type="ECO:0000313" key="6">
    <source>
        <dbReference type="RefSeq" id="XP_022723119.1"/>
    </source>
</evidence>
<dbReference type="PANTHER" id="PTHR42721:SF11">
    <property type="entry name" value="BETA-D-XYLOSIDASE 5-RELATED"/>
    <property type="match status" value="1"/>
</dbReference>
<dbReference type="RefSeq" id="XP_022723119.1">
    <property type="nucleotide sequence ID" value="XM_022867384.1"/>
</dbReference>
<dbReference type="GO" id="GO:0045493">
    <property type="term" value="P:xylan catabolic process"/>
    <property type="evidence" value="ECO:0007669"/>
    <property type="project" value="InterPro"/>
</dbReference>
<proteinExistence type="predicted"/>
<evidence type="ECO:0000313" key="5">
    <source>
        <dbReference type="Proteomes" id="UP000515121"/>
    </source>
</evidence>
<dbReference type="GO" id="GO:0046556">
    <property type="term" value="F:alpha-L-arabinofuranosidase activity"/>
    <property type="evidence" value="ECO:0007669"/>
    <property type="project" value="TreeGrafter"/>
</dbReference>
<dbReference type="FunFam" id="3.20.20.300:FF:000010">
    <property type="entry name" value="Putative beta-D-xylosidase 5"/>
    <property type="match status" value="1"/>
</dbReference>
<dbReference type="PANTHER" id="PTHR42721">
    <property type="entry name" value="SUGAR HYDROLASE-RELATED"/>
    <property type="match status" value="1"/>
</dbReference>
<dbReference type="KEGG" id="dzi:111280194"/>